<dbReference type="InterPro" id="IPR002201">
    <property type="entry name" value="Glyco_trans_9"/>
</dbReference>
<protein>
    <recommendedName>
        <fullName evidence="4">lipopolysaccharide heptosyltransferase II</fullName>
        <ecNumber evidence="4">2.4.99.24</ecNumber>
    </recommendedName>
</protein>
<organism evidence="6 7">
    <name type="scientific">Georgfuchsia toluolica</name>
    <dbReference type="NCBI Taxonomy" id="424218"/>
    <lineage>
        <taxon>Bacteria</taxon>
        <taxon>Pseudomonadati</taxon>
        <taxon>Pseudomonadota</taxon>
        <taxon>Betaproteobacteria</taxon>
        <taxon>Nitrosomonadales</taxon>
        <taxon>Sterolibacteriaceae</taxon>
        <taxon>Georgfuchsia</taxon>
    </lineage>
</organism>
<dbReference type="GO" id="GO:0008713">
    <property type="term" value="F:ADP-heptose-lipopolysaccharide heptosyltransferase activity"/>
    <property type="evidence" value="ECO:0007669"/>
    <property type="project" value="UniProtKB-EC"/>
</dbReference>
<dbReference type="InterPro" id="IPR011910">
    <property type="entry name" value="RfaF"/>
</dbReference>
<dbReference type="PANTHER" id="PTHR30160:SF7">
    <property type="entry name" value="ADP-HEPTOSE--LPS HEPTOSYLTRANSFERASE 2"/>
    <property type="match status" value="1"/>
</dbReference>
<dbReference type="GO" id="GO:0009244">
    <property type="term" value="P:lipopolysaccharide core region biosynthetic process"/>
    <property type="evidence" value="ECO:0007669"/>
    <property type="project" value="TreeGrafter"/>
</dbReference>
<dbReference type="Pfam" id="PF01075">
    <property type="entry name" value="Glyco_transf_9"/>
    <property type="match status" value="1"/>
</dbReference>
<evidence type="ECO:0000256" key="3">
    <source>
        <dbReference type="ARBA" id="ARBA00043995"/>
    </source>
</evidence>
<comment type="caution">
    <text evidence="6">The sequence shown here is derived from an EMBL/GenBank/DDBJ whole genome shotgun (WGS) entry which is preliminary data.</text>
</comment>
<dbReference type="CDD" id="cd03789">
    <property type="entry name" value="GT9_LPS_heptosyltransferase"/>
    <property type="match status" value="1"/>
</dbReference>
<dbReference type="Proteomes" id="UP000742786">
    <property type="component" value="Unassembled WGS sequence"/>
</dbReference>
<dbReference type="FunFam" id="3.40.50.2000:FF:000023">
    <property type="entry name" value="ADP-heptose--LPS heptosyltransferase II"/>
    <property type="match status" value="1"/>
</dbReference>
<dbReference type="EMBL" id="CAJQUM010000001">
    <property type="protein sequence ID" value="CAG4885051.1"/>
    <property type="molecule type" value="Genomic_DNA"/>
</dbReference>
<accession>A0A916J5G6</accession>
<dbReference type="Gene3D" id="3.40.50.2000">
    <property type="entry name" value="Glycogen Phosphorylase B"/>
    <property type="match status" value="2"/>
</dbReference>
<gene>
    <name evidence="6" type="primary">rfaF</name>
    <name evidence="6" type="ORF">GTOL_12934</name>
</gene>
<dbReference type="GO" id="GO:0005829">
    <property type="term" value="C:cytosol"/>
    <property type="evidence" value="ECO:0007669"/>
    <property type="project" value="TreeGrafter"/>
</dbReference>
<dbReference type="NCBIfam" id="TIGR02195">
    <property type="entry name" value="heptsyl_trn_II"/>
    <property type="match status" value="1"/>
</dbReference>
<sequence length="343" mass="37174">MTVHSSLPTPHSSRILVVAPSWIGDTILAQPLFVRLHERGAMIDVLAPAWSAPLLQRMPQIRRVIESPFRHGDFAFFARRALGRQLAAAHYAAAYVLPNSWKSALVPFFAGIPERIGYQGEARFGLLNRRHKLDEAELPQLAQRYARLADPAGSTRVPPLPAPHLASSREQQQAARHALGLPLDASPVIFCPGAEYGPAKRWPAPHFAALAQRLGSQADPVWILGSAADQVIGDSIVERAGACAVNLCGRTSLEQAIDLIAAARLVVSNDSGLMHVAAALERPLLALYGSSSPVYTPPLSTRAKIVTLNVECSPCFQRQCPLGHFKCMEGMAPDYVLSQSRTL</sequence>
<dbReference type="InterPro" id="IPR051199">
    <property type="entry name" value="LPS_LOS_Heptosyltrfase"/>
</dbReference>
<comment type="similarity">
    <text evidence="3">Belongs to the glycosyltransferase 9 family.</text>
</comment>
<comment type="catalytic activity">
    <reaction evidence="5">
        <text>an L-alpha-D-Hep-(1-&gt;5)-[alpha-Kdo-(2-&gt;4)]-alpha-Kdo-(2-&gt;6)-lipid A + ADP-L-glycero-beta-D-manno-heptose = an L-alpha-D-Hep-(1-&gt;3)-L-alpha-D-Hep-(1-&gt;5)-[alpha-Kdo-(2-&gt;4)]-alpha-Kdo-(2-&gt;6)-lipid A + ADP + H(+)</text>
        <dbReference type="Rhea" id="RHEA:74071"/>
        <dbReference type="ChEBI" id="CHEBI:15378"/>
        <dbReference type="ChEBI" id="CHEBI:61506"/>
        <dbReference type="ChEBI" id="CHEBI:193068"/>
        <dbReference type="ChEBI" id="CHEBI:193069"/>
        <dbReference type="ChEBI" id="CHEBI:456216"/>
        <dbReference type="EC" id="2.4.99.24"/>
    </reaction>
</comment>
<proteinExistence type="inferred from homology"/>
<keyword evidence="2 6" id="KW-0808">Transferase</keyword>
<dbReference type="SUPFAM" id="SSF53756">
    <property type="entry name" value="UDP-Glycosyltransferase/glycogen phosphorylase"/>
    <property type="match status" value="1"/>
</dbReference>
<dbReference type="PANTHER" id="PTHR30160">
    <property type="entry name" value="TETRAACYLDISACCHARIDE 4'-KINASE-RELATED"/>
    <property type="match status" value="1"/>
</dbReference>
<reference evidence="6" key="1">
    <citation type="submission" date="2021-04" db="EMBL/GenBank/DDBJ databases">
        <authorList>
            <person name="Hornung B."/>
        </authorList>
    </citation>
    <scope>NUCLEOTIDE SEQUENCE</scope>
    <source>
        <strain evidence="6">G5G6</strain>
    </source>
</reference>
<dbReference type="EC" id="2.4.99.24" evidence="4"/>
<dbReference type="RefSeq" id="WP_220636837.1">
    <property type="nucleotide sequence ID" value="NZ_CAJQUM010000001.1"/>
</dbReference>
<name>A0A916J5G6_9PROT</name>
<keyword evidence="1" id="KW-0328">Glycosyltransferase</keyword>
<evidence type="ECO:0000256" key="4">
    <source>
        <dbReference type="ARBA" id="ARBA00044042"/>
    </source>
</evidence>
<evidence type="ECO:0000313" key="7">
    <source>
        <dbReference type="Proteomes" id="UP000742786"/>
    </source>
</evidence>
<dbReference type="AlphaFoldDB" id="A0A916J5G6"/>
<evidence type="ECO:0000256" key="1">
    <source>
        <dbReference type="ARBA" id="ARBA00022676"/>
    </source>
</evidence>
<evidence type="ECO:0000256" key="5">
    <source>
        <dbReference type="ARBA" id="ARBA00047503"/>
    </source>
</evidence>
<evidence type="ECO:0000313" key="6">
    <source>
        <dbReference type="EMBL" id="CAG4885051.1"/>
    </source>
</evidence>
<keyword evidence="7" id="KW-1185">Reference proteome</keyword>
<evidence type="ECO:0000256" key="2">
    <source>
        <dbReference type="ARBA" id="ARBA00022679"/>
    </source>
</evidence>